<dbReference type="PANTHER" id="PTHR11692">
    <property type="entry name" value="BIFUNCTIONAL PURINE BIOSYNTHESIS PROTEIN PURH"/>
    <property type="match status" value="1"/>
</dbReference>
<dbReference type="GO" id="GO:0004643">
    <property type="term" value="F:phosphoribosylaminoimidazolecarboxamide formyltransferase activity"/>
    <property type="evidence" value="ECO:0007669"/>
    <property type="project" value="UniProtKB-EC"/>
</dbReference>
<dbReference type="GO" id="GO:0003937">
    <property type="term" value="F:IMP cyclohydrolase activity"/>
    <property type="evidence" value="ECO:0007669"/>
    <property type="project" value="InterPro"/>
</dbReference>
<name>A0A9D2JVN4_9BACT</name>
<dbReference type="InterPro" id="IPR024050">
    <property type="entry name" value="AICAR_Tfase_insert_dom_sf"/>
</dbReference>
<reference evidence="1" key="1">
    <citation type="journal article" date="2021" name="PeerJ">
        <title>Extensive microbial diversity within the chicken gut microbiome revealed by metagenomics and culture.</title>
        <authorList>
            <person name="Gilroy R."/>
            <person name="Ravi A."/>
            <person name="Getino M."/>
            <person name="Pursley I."/>
            <person name="Horton D.L."/>
            <person name="Alikhan N.F."/>
            <person name="Baker D."/>
            <person name="Gharbi K."/>
            <person name="Hall N."/>
            <person name="Watson M."/>
            <person name="Adriaenssens E.M."/>
            <person name="Foster-Nyarko E."/>
            <person name="Jarju S."/>
            <person name="Secka A."/>
            <person name="Antonio M."/>
            <person name="Oren A."/>
            <person name="Chaudhuri R.R."/>
            <person name="La Ragione R."/>
            <person name="Hildebrand F."/>
            <person name="Pallen M.J."/>
        </authorList>
    </citation>
    <scope>NUCLEOTIDE SEQUENCE</scope>
    <source>
        <strain evidence="1">ChiHecec3B27-8219</strain>
    </source>
</reference>
<dbReference type="SMART" id="SM00798">
    <property type="entry name" value="AICARFT_IMPCHas"/>
    <property type="match status" value="1"/>
</dbReference>
<dbReference type="PANTHER" id="PTHR11692:SF0">
    <property type="entry name" value="BIFUNCTIONAL PURINE BIOSYNTHESIS PROTEIN ATIC"/>
    <property type="match status" value="1"/>
</dbReference>
<comment type="caution">
    <text evidence="1">The sequence shown here is derived from an EMBL/GenBank/DDBJ whole genome shotgun (WGS) entry which is preliminary data.</text>
</comment>
<dbReference type="InterPro" id="IPR024051">
    <property type="entry name" value="AICAR_Tfase_dup_dom_sf"/>
</dbReference>
<dbReference type="Proteomes" id="UP000824055">
    <property type="component" value="Unassembled WGS sequence"/>
</dbReference>
<dbReference type="GO" id="GO:0006189">
    <property type="term" value="P:'de novo' IMP biosynthetic process"/>
    <property type="evidence" value="ECO:0007669"/>
    <property type="project" value="TreeGrafter"/>
</dbReference>
<sequence>MKELALKYGCNPNQKPSRIYMEDGELPLEVINGRPGYINFLDALNSWQLVKELKEATGMPAAASFKHVSPAGAAIGLPLSDTLKKIYFVDDLKMELSPLACAYARARGADRMCSYGDFVALSDTCDAATATLIKREVSDGVIAPGYTPEAIEILKSKRKGTYNVIQINPEYKPAPLERKQVFGITFEQGRNEVRLDDPALFQNVPTQNKEFTPEAKRDLIIALITLKYTQSNSVCYVKDGQAIGIGAGQQSRVHCTRLAGQKADTWWLRQCPKVMNLPFKEGIRRADRDNTIDVYISEEHDDVLREGTWQQFFTERPEPLTMEEKKDWIAQNTGVALGSDAFFPFGDNIERAHKSGVQYIAQAGGSIRDDNVIETCDKYGIAMAMTGVRLFHH</sequence>
<dbReference type="AlphaFoldDB" id="A0A9D2JVN4"/>
<dbReference type="EMBL" id="DXBE01000005">
    <property type="protein sequence ID" value="HIZ68348.1"/>
    <property type="molecule type" value="Genomic_DNA"/>
</dbReference>
<evidence type="ECO:0000313" key="1">
    <source>
        <dbReference type="EMBL" id="HIZ68348.1"/>
    </source>
</evidence>
<accession>A0A9D2JVN4</accession>
<protein>
    <submittedName>
        <fullName evidence="1">Phosphoribosylaminoimidazolecarboxamide formyltransferase</fullName>
        <ecNumber evidence="1">2.1.2.3</ecNumber>
    </submittedName>
</protein>
<dbReference type="FunFam" id="3.40.140.20:FF:000003">
    <property type="entry name" value="Bifunctional purine biosynthesis protein"/>
    <property type="match status" value="1"/>
</dbReference>
<dbReference type="InterPro" id="IPR002695">
    <property type="entry name" value="PurH-like"/>
</dbReference>
<proteinExistence type="predicted"/>
<dbReference type="SUPFAM" id="SSF53927">
    <property type="entry name" value="Cytidine deaminase-like"/>
    <property type="match status" value="1"/>
</dbReference>
<dbReference type="Gene3D" id="1.10.287.440">
    <property type="match status" value="1"/>
</dbReference>
<dbReference type="EC" id="2.1.2.3" evidence="1"/>
<dbReference type="InterPro" id="IPR016193">
    <property type="entry name" value="Cytidine_deaminase-like"/>
</dbReference>
<reference evidence="1" key="2">
    <citation type="submission" date="2021-04" db="EMBL/GenBank/DDBJ databases">
        <authorList>
            <person name="Gilroy R."/>
        </authorList>
    </citation>
    <scope>NUCLEOTIDE SEQUENCE</scope>
    <source>
        <strain evidence="1">ChiHecec3B27-8219</strain>
    </source>
</reference>
<dbReference type="GO" id="GO:0005829">
    <property type="term" value="C:cytosol"/>
    <property type="evidence" value="ECO:0007669"/>
    <property type="project" value="TreeGrafter"/>
</dbReference>
<organism evidence="1 2">
    <name type="scientific">Candidatus Prevotella avicola</name>
    <dbReference type="NCBI Taxonomy" id="2838738"/>
    <lineage>
        <taxon>Bacteria</taxon>
        <taxon>Pseudomonadati</taxon>
        <taxon>Bacteroidota</taxon>
        <taxon>Bacteroidia</taxon>
        <taxon>Bacteroidales</taxon>
        <taxon>Prevotellaceae</taxon>
        <taxon>Prevotella</taxon>
    </lineage>
</organism>
<dbReference type="NCBIfam" id="NF005492">
    <property type="entry name" value="PRK07106.1"/>
    <property type="match status" value="1"/>
</dbReference>
<gene>
    <name evidence="1" type="ORF">H9966_00420</name>
</gene>
<dbReference type="Gene3D" id="3.40.140.20">
    <property type="match status" value="2"/>
</dbReference>
<keyword evidence="1" id="KW-0808">Transferase</keyword>
<evidence type="ECO:0000313" key="2">
    <source>
        <dbReference type="Proteomes" id="UP000824055"/>
    </source>
</evidence>
<dbReference type="Pfam" id="PF01808">
    <property type="entry name" value="AICARFT_IMPCHas"/>
    <property type="match status" value="1"/>
</dbReference>